<dbReference type="EnsemblMetazoa" id="GPPI027185-RA">
    <property type="protein sequence ID" value="GPPI027185-PA"/>
    <property type="gene ID" value="GPPI027185"/>
</dbReference>
<sequence>MSLGSACAKYTRLESGYPHNTTQAFVHPLAAYVSFPILAASDVQKTDKSQNVYATYPINQTLASRTGCPPADNGLGLPSCAAAAAAASNSALYSGVCNAGHTGITIKRGSGWLADAVAKSLSVVITASLPPDWCSSIGLNLLPVCVAIVAGKLGRCVAAGANVWCCNFVPVRSSCCFCETDV</sequence>
<organism evidence="1 2">
    <name type="scientific">Glossina palpalis gambiensis</name>
    <dbReference type="NCBI Taxonomy" id="67801"/>
    <lineage>
        <taxon>Eukaryota</taxon>
        <taxon>Metazoa</taxon>
        <taxon>Ecdysozoa</taxon>
        <taxon>Arthropoda</taxon>
        <taxon>Hexapoda</taxon>
        <taxon>Insecta</taxon>
        <taxon>Pterygota</taxon>
        <taxon>Neoptera</taxon>
        <taxon>Endopterygota</taxon>
        <taxon>Diptera</taxon>
        <taxon>Brachycera</taxon>
        <taxon>Muscomorpha</taxon>
        <taxon>Hippoboscoidea</taxon>
        <taxon>Glossinidae</taxon>
        <taxon>Glossina</taxon>
    </lineage>
</organism>
<reference evidence="1" key="2">
    <citation type="submission" date="2020-05" db="UniProtKB">
        <authorList>
            <consortium name="EnsemblMetazoa"/>
        </authorList>
    </citation>
    <scope>IDENTIFICATION</scope>
    <source>
        <strain evidence="1">IAEA</strain>
    </source>
</reference>
<evidence type="ECO:0000313" key="2">
    <source>
        <dbReference type="Proteomes" id="UP000092460"/>
    </source>
</evidence>
<accession>A0A1B0BE82</accession>
<dbReference type="Proteomes" id="UP000092460">
    <property type="component" value="Unassembled WGS sequence"/>
</dbReference>
<name>A0A1B0BE82_9MUSC</name>
<dbReference type="VEuPathDB" id="VectorBase:GPPI027185"/>
<dbReference type="AlphaFoldDB" id="A0A1B0BE82"/>
<evidence type="ECO:0000313" key="1">
    <source>
        <dbReference type="EnsemblMetazoa" id="GPPI027185-PA"/>
    </source>
</evidence>
<protein>
    <submittedName>
        <fullName evidence="1">Uncharacterized protein</fullName>
    </submittedName>
</protein>
<dbReference type="EMBL" id="JXJN01012808">
    <property type="status" value="NOT_ANNOTATED_CDS"/>
    <property type="molecule type" value="Genomic_DNA"/>
</dbReference>
<keyword evidence="2" id="KW-1185">Reference proteome</keyword>
<reference evidence="2" key="1">
    <citation type="submission" date="2015-01" db="EMBL/GenBank/DDBJ databases">
        <authorList>
            <person name="Aksoy S."/>
            <person name="Warren W."/>
            <person name="Wilson R.K."/>
        </authorList>
    </citation>
    <scope>NUCLEOTIDE SEQUENCE [LARGE SCALE GENOMIC DNA]</scope>
    <source>
        <strain evidence="2">IAEA</strain>
    </source>
</reference>
<proteinExistence type="predicted"/>